<accession>A0ABP0WNE0</accession>
<evidence type="ECO:0000313" key="5">
    <source>
        <dbReference type="Proteomes" id="UP001497444"/>
    </source>
</evidence>
<keyword evidence="1" id="KW-0813">Transport</keyword>
<dbReference type="InterPro" id="IPR015260">
    <property type="entry name" value="Syntaxin-6/10/61_N"/>
</dbReference>
<sequence length="399" mass="43869">MCPGRGTGMTRNLALWEVDPFYAAAEDVQDSADRLESAYRNWMHSRELAKACPQDMGAVNGDEARHRELLTALDTVKWQLEEFEKAVEAETDAYVGEGSAARHNQFVEAIRTQLKGVEQALPDTYKMKFEQAASSSIEDSNSFADFLSGSRGSQGDISTVQIQPLSNKQVQCTCEMLGKAESTGLEQSASQPSVESTQCGSRDSVQFQPESTWSNGGDNHIVQIREDRPPYVGFRRSSSMGNGLDSKRLRNGYSGHHLRINSVNNGLNWWSLFGGRPHYLGNKLLATNSGFKRWKDGDATVLQQSNNAGLHKEDLVGDLELCKPRSWLAGGQRLMGTLKCYVMDGRLQQQSQGLLPFGRLAQIASGTLIILGLVGTHIYVPISVPSIKHFLGQVIGLSD</sequence>
<gene>
    <name evidence="4" type="ORF">CSSPJE1EN1_LOCUS12834</name>
</gene>
<dbReference type="CDD" id="cd21442">
    <property type="entry name" value="SNARE_NTD_STX6-like"/>
    <property type="match status" value="1"/>
</dbReference>
<keyword evidence="1" id="KW-0653">Protein transport</keyword>
<evidence type="ECO:0000313" key="4">
    <source>
        <dbReference type="EMBL" id="CAK9267356.1"/>
    </source>
</evidence>
<keyword evidence="5" id="KW-1185">Reference proteome</keyword>
<organism evidence="4 5">
    <name type="scientific">Sphagnum jensenii</name>
    <dbReference type="NCBI Taxonomy" id="128206"/>
    <lineage>
        <taxon>Eukaryota</taxon>
        <taxon>Viridiplantae</taxon>
        <taxon>Streptophyta</taxon>
        <taxon>Embryophyta</taxon>
        <taxon>Bryophyta</taxon>
        <taxon>Sphagnophytina</taxon>
        <taxon>Sphagnopsida</taxon>
        <taxon>Sphagnales</taxon>
        <taxon>Sphagnaceae</taxon>
        <taxon>Sphagnum</taxon>
    </lineage>
</organism>
<dbReference type="EMBL" id="OZ020114">
    <property type="protein sequence ID" value="CAK9267356.1"/>
    <property type="molecule type" value="Genomic_DNA"/>
</dbReference>
<dbReference type="Pfam" id="PF09177">
    <property type="entry name" value="STX6_10_61_N"/>
    <property type="match status" value="1"/>
</dbReference>
<reference evidence="4" key="1">
    <citation type="submission" date="2024-02" db="EMBL/GenBank/DDBJ databases">
        <authorList>
            <consortium name="ELIXIR-Norway"/>
            <consortium name="Elixir Norway"/>
        </authorList>
    </citation>
    <scope>NUCLEOTIDE SEQUENCE</scope>
</reference>
<name>A0ABP0WNE0_9BRYO</name>
<evidence type="ECO:0000256" key="1">
    <source>
        <dbReference type="ARBA" id="ARBA00022927"/>
    </source>
</evidence>
<dbReference type="PANTHER" id="PTHR34949:SF2">
    <property type="entry name" value="OS05G0443700 PROTEIN"/>
    <property type="match status" value="1"/>
</dbReference>
<evidence type="ECO:0000256" key="2">
    <source>
        <dbReference type="ARBA" id="ARBA00046280"/>
    </source>
</evidence>
<dbReference type="PANTHER" id="PTHR34949">
    <property type="entry name" value="OS05G0443700 PROTEIN"/>
    <property type="match status" value="1"/>
</dbReference>
<proteinExistence type="predicted"/>
<dbReference type="SUPFAM" id="SSF47661">
    <property type="entry name" value="t-snare proteins"/>
    <property type="match status" value="1"/>
</dbReference>
<dbReference type="Gene3D" id="1.20.58.90">
    <property type="match status" value="1"/>
</dbReference>
<dbReference type="Proteomes" id="UP001497444">
    <property type="component" value="Chromosome 19"/>
</dbReference>
<dbReference type="InterPro" id="IPR010989">
    <property type="entry name" value="SNARE"/>
</dbReference>
<protein>
    <recommendedName>
        <fullName evidence="3">Syntaxin 6/10/61 N-terminal domain-containing protein</fullName>
    </recommendedName>
</protein>
<comment type="subcellular location">
    <subcellularLocation>
        <location evidence="2">Endomembrane system</location>
        <topology evidence="2">Single-pass type IV membrane protein</topology>
    </subcellularLocation>
</comment>
<evidence type="ECO:0000259" key="3">
    <source>
        <dbReference type="Pfam" id="PF09177"/>
    </source>
</evidence>
<feature type="domain" description="Syntaxin 6/10/61 N-terminal" evidence="3">
    <location>
        <begin position="19"/>
        <end position="117"/>
    </location>
</feature>